<reference evidence="2 3" key="1">
    <citation type="submission" date="2016-08" db="EMBL/GenBank/DDBJ databases">
        <title>Draft genome of Amylibacter sp. strain 4G11.</title>
        <authorList>
            <person name="Wong S.-K."/>
            <person name="Hamasaki K."/>
            <person name="Yoshizawa S."/>
        </authorList>
    </citation>
    <scope>NUCLEOTIDE SEQUENCE [LARGE SCALE GENOMIC DNA]</scope>
    <source>
        <strain evidence="2 3">4G11</strain>
    </source>
</reference>
<feature type="domain" description="AB hydrolase-1" evidence="1">
    <location>
        <begin position="26"/>
        <end position="256"/>
    </location>
</feature>
<gene>
    <name evidence="2" type="ORF">BFP76_07780</name>
</gene>
<keyword evidence="3" id="KW-1185">Reference proteome</keyword>
<dbReference type="GO" id="GO:0016020">
    <property type="term" value="C:membrane"/>
    <property type="evidence" value="ECO:0007669"/>
    <property type="project" value="TreeGrafter"/>
</dbReference>
<name>A0A2G5K1Q9_9RHOB</name>
<dbReference type="PANTHER" id="PTHR43798:SF33">
    <property type="entry name" value="HYDROLASE, PUTATIVE (AFU_ORTHOLOGUE AFUA_2G14860)-RELATED"/>
    <property type="match status" value="1"/>
</dbReference>
<dbReference type="Gene3D" id="3.40.50.1820">
    <property type="entry name" value="alpha/beta hydrolase"/>
    <property type="match status" value="1"/>
</dbReference>
<dbReference type="RefSeq" id="WP_099594165.1">
    <property type="nucleotide sequence ID" value="NZ_MDGM01000013.1"/>
</dbReference>
<dbReference type="PANTHER" id="PTHR43798">
    <property type="entry name" value="MONOACYLGLYCEROL LIPASE"/>
    <property type="match status" value="1"/>
</dbReference>
<dbReference type="PRINTS" id="PR00412">
    <property type="entry name" value="EPOXHYDRLASE"/>
</dbReference>
<dbReference type="AlphaFoldDB" id="A0A2G5K1Q9"/>
<dbReference type="EMBL" id="MDGM01000013">
    <property type="protein sequence ID" value="PIB23441.1"/>
    <property type="molecule type" value="Genomic_DNA"/>
</dbReference>
<organism evidence="2 3">
    <name type="scientific">Paramylibacter kogurei</name>
    <dbReference type="NCBI Taxonomy" id="1889778"/>
    <lineage>
        <taxon>Bacteria</taxon>
        <taxon>Pseudomonadati</taxon>
        <taxon>Pseudomonadota</taxon>
        <taxon>Alphaproteobacteria</taxon>
        <taxon>Rhodobacterales</taxon>
        <taxon>Paracoccaceae</taxon>
        <taxon>Paramylibacter</taxon>
    </lineage>
</organism>
<comment type="caution">
    <text evidence="2">The sequence shown here is derived from an EMBL/GenBank/DDBJ whole genome shotgun (WGS) entry which is preliminary data.</text>
</comment>
<evidence type="ECO:0000313" key="3">
    <source>
        <dbReference type="Proteomes" id="UP000231516"/>
    </source>
</evidence>
<accession>A0A2G5K1Q9</accession>
<dbReference type="InterPro" id="IPR000073">
    <property type="entry name" value="AB_hydrolase_1"/>
</dbReference>
<dbReference type="GO" id="GO:0016787">
    <property type="term" value="F:hydrolase activity"/>
    <property type="evidence" value="ECO:0007669"/>
    <property type="project" value="UniProtKB-KW"/>
</dbReference>
<dbReference type="InterPro" id="IPR029058">
    <property type="entry name" value="AB_hydrolase_fold"/>
</dbReference>
<dbReference type="InterPro" id="IPR000639">
    <property type="entry name" value="Epox_hydrolase-like"/>
</dbReference>
<dbReference type="InterPro" id="IPR050266">
    <property type="entry name" value="AB_hydrolase_sf"/>
</dbReference>
<dbReference type="Pfam" id="PF12697">
    <property type="entry name" value="Abhydrolase_6"/>
    <property type="match status" value="1"/>
</dbReference>
<evidence type="ECO:0000313" key="2">
    <source>
        <dbReference type="EMBL" id="PIB23441.1"/>
    </source>
</evidence>
<dbReference type="OrthoDB" id="9804723at2"/>
<dbReference type="Proteomes" id="UP000231516">
    <property type="component" value="Unassembled WGS sequence"/>
</dbReference>
<keyword evidence="2" id="KW-0378">Hydrolase</keyword>
<sequence length="264" mass="27955">MNLKINDHDVFVSTGGQEFNPDENVLLFIHGSGQSHLTYVLQGRFLANRGWNVLTPDMPAHGHSDGAPLTSITDMADWYASVLDAAGVKTATVIGHSQGSLVAMELARRHSARVDKLVLMASGLAIPVNDALLDMAKNNQDAAIGAMMDWGHGPDGHMHDHTMPGQSHMIYGSAVMRGNVAGALFADLSACAAYHDGAAAAASIGCPTLCILAGKDKMTPIKAGRKMHAAIKGAKLIELPDAGHMLTGEKPFEVNKALREFLNT</sequence>
<protein>
    <submittedName>
        <fullName evidence="2">Alpha/beta hydrolase</fullName>
    </submittedName>
</protein>
<dbReference type="SUPFAM" id="SSF53474">
    <property type="entry name" value="alpha/beta-Hydrolases"/>
    <property type="match status" value="1"/>
</dbReference>
<dbReference type="PRINTS" id="PR00111">
    <property type="entry name" value="ABHYDROLASE"/>
</dbReference>
<evidence type="ECO:0000259" key="1">
    <source>
        <dbReference type="Pfam" id="PF12697"/>
    </source>
</evidence>
<proteinExistence type="predicted"/>